<protein>
    <submittedName>
        <fullName evidence="1">Uncharacterized protein</fullName>
    </submittedName>
</protein>
<keyword evidence="2" id="KW-1185">Reference proteome</keyword>
<dbReference type="AlphaFoldDB" id="A0A5J4KYY2"/>
<evidence type="ECO:0000313" key="2">
    <source>
        <dbReference type="Proteomes" id="UP000326912"/>
    </source>
</evidence>
<dbReference type="EMBL" id="BKZW01000004">
    <property type="protein sequence ID" value="GER91787.1"/>
    <property type="molecule type" value="Genomic_DNA"/>
</dbReference>
<dbReference type="Gene3D" id="2.120.10.70">
    <property type="entry name" value="Fucose-specific lectin"/>
    <property type="match status" value="1"/>
</dbReference>
<sequence length="139" mass="15023">MEKYESHLWSLFNLTGNKISRRMMMAGVAGAMLALHALPVFDDIALAAAHPRASSAGASTWAANRLDVFGIGTDNAMYHKTWTGAHWSPFVSSWEGLVASLAVFQVWLPGVRIGWISLAWVAIIVCTIKPGTAPNGFLP</sequence>
<reference evidence="1 2" key="1">
    <citation type="submission" date="2019-10" db="EMBL/GenBank/DDBJ databases">
        <title>Dictyobacter vulcani sp. nov., within the class Ktedonobacteria, isolated from soil of volcanic Mt. Zao.</title>
        <authorList>
            <person name="Zheng Y."/>
            <person name="Wang C.M."/>
            <person name="Sakai Y."/>
            <person name="Abe K."/>
            <person name="Yokota A."/>
            <person name="Yabe S."/>
        </authorList>
    </citation>
    <scope>NUCLEOTIDE SEQUENCE [LARGE SCALE GENOMIC DNA]</scope>
    <source>
        <strain evidence="1 2">W12</strain>
    </source>
</reference>
<proteinExistence type="predicted"/>
<dbReference type="InterPro" id="IPR007132">
    <property type="entry name" value="DUF346"/>
</dbReference>
<comment type="caution">
    <text evidence="1">The sequence shown here is derived from an EMBL/GenBank/DDBJ whole genome shotgun (WGS) entry which is preliminary data.</text>
</comment>
<accession>A0A5J4KYY2</accession>
<evidence type="ECO:0000313" key="1">
    <source>
        <dbReference type="EMBL" id="GER91787.1"/>
    </source>
</evidence>
<dbReference type="Pfam" id="PF03984">
    <property type="entry name" value="DUF346"/>
    <property type="match status" value="1"/>
</dbReference>
<gene>
    <name evidence="1" type="ORF">KDW_59490</name>
</gene>
<name>A0A5J4KYY2_9CHLR</name>
<dbReference type="SUPFAM" id="SSF89372">
    <property type="entry name" value="Fucose-specific lectin"/>
    <property type="match status" value="1"/>
</dbReference>
<dbReference type="Proteomes" id="UP000326912">
    <property type="component" value="Unassembled WGS sequence"/>
</dbReference>
<organism evidence="1 2">
    <name type="scientific">Dictyobacter vulcani</name>
    <dbReference type="NCBI Taxonomy" id="2607529"/>
    <lineage>
        <taxon>Bacteria</taxon>
        <taxon>Bacillati</taxon>
        <taxon>Chloroflexota</taxon>
        <taxon>Ktedonobacteria</taxon>
        <taxon>Ktedonobacterales</taxon>
        <taxon>Dictyobacteraceae</taxon>
        <taxon>Dictyobacter</taxon>
    </lineage>
</organism>